<name>A0A0D7B5K2_9AGAR</name>
<proteinExistence type="predicted"/>
<evidence type="ECO:0000256" key="1">
    <source>
        <dbReference type="ARBA" id="ARBA00023002"/>
    </source>
</evidence>
<dbReference type="AlphaFoldDB" id="A0A0D7B5K2"/>
<dbReference type="Gene3D" id="3.40.50.720">
    <property type="entry name" value="NAD(P)-binding Rossmann-like Domain"/>
    <property type="match status" value="1"/>
</dbReference>
<keyword evidence="1" id="KW-0560">Oxidoreductase</keyword>
<evidence type="ECO:0000313" key="3">
    <source>
        <dbReference type="Proteomes" id="UP000054007"/>
    </source>
</evidence>
<dbReference type="InterPro" id="IPR036291">
    <property type="entry name" value="NAD(P)-bd_dom_sf"/>
</dbReference>
<organism evidence="2 3">
    <name type="scientific">Cylindrobasidium torrendii FP15055 ss-10</name>
    <dbReference type="NCBI Taxonomy" id="1314674"/>
    <lineage>
        <taxon>Eukaryota</taxon>
        <taxon>Fungi</taxon>
        <taxon>Dikarya</taxon>
        <taxon>Basidiomycota</taxon>
        <taxon>Agaricomycotina</taxon>
        <taxon>Agaricomycetes</taxon>
        <taxon>Agaricomycetidae</taxon>
        <taxon>Agaricales</taxon>
        <taxon>Marasmiineae</taxon>
        <taxon>Physalacriaceae</taxon>
        <taxon>Cylindrobasidium</taxon>
    </lineage>
</organism>
<reference evidence="2 3" key="1">
    <citation type="journal article" date="2015" name="Fungal Genet. Biol.">
        <title>Evolution of novel wood decay mechanisms in Agaricales revealed by the genome sequences of Fistulina hepatica and Cylindrobasidium torrendii.</title>
        <authorList>
            <person name="Floudas D."/>
            <person name="Held B.W."/>
            <person name="Riley R."/>
            <person name="Nagy L.G."/>
            <person name="Koehler G."/>
            <person name="Ransdell A.S."/>
            <person name="Younus H."/>
            <person name="Chow J."/>
            <person name="Chiniquy J."/>
            <person name="Lipzen A."/>
            <person name="Tritt A."/>
            <person name="Sun H."/>
            <person name="Haridas S."/>
            <person name="LaButti K."/>
            <person name="Ohm R.A."/>
            <person name="Kues U."/>
            <person name="Blanchette R.A."/>
            <person name="Grigoriev I.V."/>
            <person name="Minto R.E."/>
            <person name="Hibbett D.S."/>
        </authorList>
    </citation>
    <scope>NUCLEOTIDE SEQUENCE [LARGE SCALE GENOMIC DNA]</scope>
    <source>
        <strain evidence="2 3">FP15055 ss-10</strain>
    </source>
</reference>
<evidence type="ECO:0000313" key="2">
    <source>
        <dbReference type="EMBL" id="KIY65833.1"/>
    </source>
</evidence>
<dbReference type="PANTHER" id="PTHR43157:SF31">
    <property type="entry name" value="PHOSPHATIDYLINOSITOL-GLYCAN BIOSYNTHESIS CLASS F PROTEIN"/>
    <property type="match status" value="1"/>
</dbReference>
<dbReference type="GO" id="GO:0016491">
    <property type="term" value="F:oxidoreductase activity"/>
    <property type="evidence" value="ECO:0007669"/>
    <property type="project" value="UniProtKB-KW"/>
</dbReference>
<dbReference type="Pfam" id="PF00106">
    <property type="entry name" value="adh_short"/>
    <property type="match status" value="1"/>
</dbReference>
<gene>
    <name evidence="2" type="ORF">CYLTODRAFT_412288</name>
</gene>
<dbReference type="EMBL" id="KN880575">
    <property type="protein sequence ID" value="KIY65833.1"/>
    <property type="molecule type" value="Genomic_DNA"/>
</dbReference>
<protein>
    <submittedName>
        <fullName evidence="2">Short-chain dehydrogenase</fullName>
    </submittedName>
</protein>
<keyword evidence="3" id="KW-1185">Reference proteome</keyword>
<dbReference type="PANTHER" id="PTHR43157">
    <property type="entry name" value="PHOSPHATIDYLINOSITOL-GLYCAN BIOSYNTHESIS CLASS F PROTEIN-RELATED"/>
    <property type="match status" value="1"/>
</dbReference>
<dbReference type="OrthoDB" id="542013at2759"/>
<accession>A0A0D7B5K2</accession>
<dbReference type="InterPro" id="IPR002347">
    <property type="entry name" value="SDR_fam"/>
</dbReference>
<dbReference type="PRINTS" id="PR00081">
    <property type="entry name" value="GDHRDH"/>
</dbReference>
<dbReference type="SUPFAM" id="SSF51735">
    <property type="entry name" value="NAD(P)-binding Rossmann-fold domains"/>
    <property type="match status" value="1"/>
</dbReference>
<dbReference type="STRING" id="1314674.A0A0D7B5K2"/>
<dbReference type="Proteomes" id="UP000054007">
    <property type="component" value="Unassembled WGS sequence"/>
</dbReference>
<sequence>MAPRTEADMWADHKNEKALPVSKVDLTGKTIIITGANVGLGFEAAKHFAMMNPKKMILAVRDEAKGLAAAKEIGYAAAESVTTFADRVGRELERLDILLLNAGLAAFEYRLTEDGYESMLQVNDLSNLLLGIRLAPLLLKTAKENGTVSRLVNVSSEAFYFTEIDSLIAESKDNIYKAMSSKDYCVPPAWFGRYPQSKLIELFYTRSLQAHVGKDAPLVVTCLNPGFCYSSLRRDVTGPMKDKFEAQEKEYAYTTEEGSRQLVFGAVGGDPDELKGEYFSMCKVREVSDYALSEEGFKAERRFWDDGIEILEGADAKFKTALQSIAKV</sequence>